<accession>A0A2G2VUZ6</accession>
<proteinExistence type="predicted"/>
<dbReference type="GO" id="GO:0009451">
    <property type="term" value="P:RNA modification"/>
    <property type="evidence" value="ECO:0007669"/>
    <property type="project" value="InterPro"/>
</dbReference>
<gene>
    <name evidence="4" type="ORF">CQW23_24484</name>
</gene>
<feature type="domain" description="Retrotransposon Copia-like N-terminal" evidence="3">
    <location>
        <begin position="124"/>
        <end position="145"/>
    </location>
</feature>
<dbReference type="OrthoDB" id="185373at2759"/>
<name>A0A2G2VUZ6_CAPBA</name>
<dbReference type="InterPro" id="IPR046960">
    <property type="entry name" value="PPR_At4g14850-like_plant"/>
</dbReference>
<sequence>MRQGGVVPNEFTFTGVLSACVQVGLVDEGLGYFKMIKEYGLRPMIQYYGCMVDLFGKAGLLGEAYEVINTMPRQHNVVLRGSFLSSCKLHKQVEMAERVIERVMNMVRPENDGGGLYSYFRLLWSRSMRVALLGKKKFGFVTGAYNKESYREELHEQ</sequence>
<dbReference type="PANTHER" id="PTHR47926">
    <property type="entry name" value="PENTATRICOPEPTIDE REPEAT-CONTAINING PROTEIN"/>
    <property type="match status" value="1"/>
</dbReference>
<dbReference type="AlphaFoldDB" id="A0A2G2VUZ6"/>
<keyword evidence="5" id="KW-1185">Reference proteome</keyword>
<dbReference type="GO" id="GO:0003723">
    <property type="term" value="F:RNA binding"/>
    <property type="evidence" value="ECO:0007669"/>
    <property type="project" value="InterPro"/>
</dbReference>
<reference evidence="4 5" key="1">
    <citation type="journal article" date="2017" name="Genome Biol.">
        <title>New reference genome sequences of hot pepper reveal the massive evolution of plant disease-resistance genes by retroduplication.</title>
        <authorList>
            <person name="Kim S."/>
            <person name="Park J."/>
            <person name="Yeom S.I."/>
            <person name="Kim Y.M."/>
            <person name="Seo E."/>
            <person name="Kim K.T."/>
            <person name="Kim M.S."/>
            <person name="Lee J.M."/>
            <person name="Cheong K."/>
            <person name="Shin H.S."/>
            <person name="Kim S.B."/>
            <person name="Han K."/>
            <person name="Lee J."/>
            <person name="Park M."/>
            <person name="Lee H.A."/>
            <person name="Lee H.Y."/>
            <person name="Lee Y."/>
            <person name="Oh S."/>
            <person name="Lee J.H."/>
            <person name="Choi E."/>
            <person name="Choi E."/>
            <person name="Lee S.E."/>
            <person name="Jeon J."/>
            <person name="Kim H."/>
            <person name="Choi G."/>
            <person name="Song H."/>
            <person name="Lee J."/>
            <person name="Lee S.C."/>
            <person name="Kwon J.K."/>
            <person name="Lee H.Y."/>
            <person name="Koo N."/>
            <person name="Hong Y."/>
            <person name="Kim R.W."/>
            <person name="Kang W.H."/>
            <person name="Huh J.H."/>
            <person name="Kang B.C."/>
            <person name="Yang T.J."/>
            <person name="Lee Y.H."/>
            <person name="Bennetzen J.L."/>
            <person name="Choi D."/>
        </authorList>
    </citation>
    <scope>NUCLEOTIDE SEQUENCE [LARGE SCALE GENOMIC DNA]</scope>
    <source>
        <strain evidence="5">cv. PBC81</strain>
    </source>
</reference>
<protein>
    <recommendedName>
        <fullName evidence="3">Retrotransposon Copia-like N-terminal domain-containing protein</fullName>
    </recommendedName>
</protein>
<evidence type="ECO:0000256" key="2">
    <source>
        <dbReference type="PROSITE-ProRule" id="PRU00708"/>
    </source>
</evidence>
<dbReference type="InterPro" id="IPR029472">
    <property type="entry name" value="Copia-like_N"/>
</dbReference>
<dbReference type="Gene3D" id="1.25.40.10">
    <property type="entry name" value="Tetratricopeptide repeat domain"/>
    <property type="match status" value="1"/>
</dbReference>
<organism evidence="4 5">
    <name type="scientific">Capsicum baccatum</name>
    <name type="common">Peruvian pepper</name>
    <dbReference type="NCBI Taxonomy" id="33114"/>
    <lineage>
        <taxon>Eukaryota</taxon>
        <taxon>Viridiplantae</taxon>
        <taxon>Streptophyta</taxon>
        <taxon>Embryophyta</taxon>
        <taxon>Tracheophyta</taxon>
        <taxon>Spermatophyta</taxon>
        <taxon>Magnoliopsida</taxon>
        <taxon>eudicotyledons</taxon>
        <taxon>Gunneridae</taxon>
        <taxon>Pentapetalae</taxon>
        <taxon>asterids</taxon>
        <taxon>lamiids</taxon>
        <taxon>Solanales</taxon>
        <taxon>Solanaceae</taxon>
        <taxon>Solanoideae</taxon>
        <taxon>Capsiceae</taxon>
        <taxon>Capsicum</taxon>
    </lineage>
</organism>
<evidence type="ECO:0000259" key="3">
    <source>
        <dbReference type="Pfam" id="PF14244"/>
    </source>
</evidence>
<reference evidence="5" key="2">
    <citation type="journal article" date="2017" name="J. Anim. Genet.">
        <title>Multiple reference genome sequences of hot pepper reveal the massive evolution of plant disease resistance genes by retroduplication.</title>
        <authorList>
            <person name="Kim S."/>
            <person name="Park J."/>
            <person name="Yeom S.-I."/>
            <person name="Kim Y.-M."/>
            <person name="Seo E."/>
            <person name="Kim K.-T."/>
            <person name="Kim M.-S."/>
            <person name="Lee J.M."/>
            <person name="Cheong K."/>
            <person name="Shin H.-S."/>
            <person name="Kim S.-B."/>
            <person name="Han K."/>
            <person name="Lee J."/>
            <person name="Park M."/>
            <person name="Lee H.-A."/>
            <person name="Lee H.-Y."/>
            <person name="Lee Y."/>
            <person name="Oh S."/>
            <person name="Lee J.H."/>
            <person name="Choi E."/>
            <person name="Choi E."/>
            <person name="Lee S.E."/>
            <person name="Jeon J."/>
            <person name="Kim H."/>
            <person name="Choi G."/>
            <person name="Song H."/>
            <person name="Lee J."/>
            <person name="Lee S.-C."/>
            <person name="Kwon J.-K."/>
            <person name="Lee H.-Y."/>
            <person name="Koo N."/>
            <person name="Hong Y."/>
            <person name="Kim R.W."/>
            <person name="Kang W.-H."/>
            <person name="Huh J.H."/>
            <person name="Kang B.-C."/>
            <person name="Yang T.-J."/>
            <person name="Lee Y.-H."/>
            <person name="Bennetzen J.L."/>
            <person name="Choi D."/>
        </authorList>
    </citation>
    <scope>NUCLEOTIDE SEQUENCE [LARGE SCALE GENOMIC DNA]</scope>
    <source>
        <strain evidence="5">cv. PBC81</strain>
    </source>
</reference>
<comment type="caution">
    <text evidence="4">The sequence shown here is derived from an EMBL/GenBank/DDBJ whole genome shotgun (WGS) entry which is preliminary data.</text>
</comment>
<dbReference type="InterPro" id="IPR002885">
    <property type="entry name" value="PPR_rpt"/>
</dbReference>
<dbReference type="EMBL" id="MLFT02000010">
    <property type="protein sequence ID" value="PHT36784.1"/>
    <property type="molecule type" value="Genomic_DNA"/>
</dbReference>
<dbReference type="InterPro" id="IPR011990">
    <property type="entry name" value="TPR-like_helical_dom_sf"/>
</dbReference>
<dbReference type="STRING" id="33114.A0A2G2VUZ6"/>
<evidence type="ECO:0000256" key="1">
    <source>
        <dbReference type="ARBA" id="ARBA00022737"/>
    </source>
</evidence>
<dbReference type="NCBIfam" id="TIGR00756">
    <property type="entry name" value="PPR"/>
    <property type="match status" value="1"/>
</dbReference>
<dbReference type="PROSITE" id="PS51375">
    <property type="entry name" value="PPR"/>
    <property type="match status" value="1"/>
</dbReference>
<evidence type="ECO:0000313" key="5">
    <source>
        <dbReference type="Proteomes" id="UP000224567"/>
    </source>
</evidence>
<dbReference type="Proteomes" id="UP000224567">
    <property type="component" value="Unassembled WGS sequence"/>
</dbReference>
<evidence type="ECO:0000313" key="4">
    <source>
        <dbReference type="EMBL" id="PHT36784.1"/>
    </source>
</evidence>
<dbReference type="Pfam" id="PF01535">
    <property type="entry name" value="PPR"/>
    <property type="match status" value="2"/>
</dbReference>
<dbReference type="Pfam" id="PF14244">
    <property type="entry name" value="Retrotran_gag_3"/>
    <property type="match status" value="1"/>
</dbReference>
<keyword evidence="1" id="KW-0677">Repeat</keyword>
<feature type="repeat" description="PPR" evidence="2">
    <location>
        <begin position="9"/>
        <end position="43"/>
    </location>
</feature>